<feature type="coiled-coil region" evidence="1">
    <location>
        <begin position="489"/>
        <end position="518"/>
    </location>
</feature>
<organism evidence="2">
    <name type="scientific">viral metagenome</name>
    <dbReference type="NCBI Taxonomy" id="1070528"/>
    <lineage>
        <taxon>unclassified sequences</taxon>
        <taxon>metagenomes</taxon>
        <taxon>organismal metagenomes</taxon>
    </lineage>
</organism>
<dbReference type="AlphaFoldDB" id="A0A6C0C9B7"/>
<proteinExistence type="predicted"/>
<evidence type="ECO:0000313" key="2">
    <source>
        <dbReference type="EMBL" id="QHT00410.1"/>
    </source>
</evidence>
<dbReference type="EMBL" id="MN739355">
    <property type="protein sequence ID" value="QHT00410.1"/>
    <property type="molecule type" value="Genomic_DNA"/>
</dbReference>
<keyword evidence="1" id="KW-0175">Coiled coil</keyword>
<sequence length="721" mass="84548">MKISHNFYFVDGLYRGVSYAGIDPVTITNGYLLYCSVYHEKDKFESTINKISKMINIRSAFIFGSVGCIITKDTVVTNNFGINILNKFSDFEFMPVLRDMIAYQFMCVKEAIPKPPLDCTQHTVTRSLIGGHCCNLYYSGNHPINLGILEWEYATLFRIYDKEDSIDQYWHHLGYAEIKSIFYLETSPFVCILSKKSIFESRHKSADCVCFQQLGISKIIERMIEYARYPYVSPFNEHVTSIGAMERYKLEKEFRWIYGRHSSKSIQNETYKERVQKIEKTYYGKPTKSIQENLFYIQNETNKEQNKPTKSIQDEPEDDILEQVKKIEKVYAEKPIIVINDEASTRAAYEIDRACADKEFEKKSSTIIMGTKKIHKYVDSNPNELCPCAIISNPFRCEIEFINLFKTDNGNIKIIDKIHLIGEFMLVFLKSEENFDELSSIITSCDKYEMCSEIDFMFPGFFDDKYGEIQTTICKIREENMNKYQKDLKNNAQSSIQRNNEELQRILAQKELEKMMRKLDITLTNTEHLYELLKIKSPKIGDIMKNYLNKTDQDVENLIFRITSFILKQYICDNKTIEYHPTIYVTSIILLLHNYMPRNDDVWPMFQSIAKKISNQLDLAQQNATIDIHHFLRLSENIPIKINANKDIYFDRNFKPVKFENLKQSLEKFIDDSSMLCFKEVILHNFIIIINSKINANGLFEYLPKDVLIIIIRNIIRMLNN</sequence>
<reference evidence="2" key="1">
    <citation type="journal article" date="2020" name="Nature">
        <title>Giant virus diversity and host interactions through global metagenomics.</title>
        <authorList>
            <person name="Schulz F."/>
            <person name="Roux S."/>
            <person name="Paez-Espino D."/>
            <person name="Jungbluth S."/>
            <person name="Walsh D.A."/>
            <person name="Denef V.J."/>
            <person name="McMahon K.D."/>
            <person name="Konstantinidis K.T."/>
            <person name="Eloe-Fadrosh E.A."/>
            <person name="Kyrpides N.C."/>
            <person name="Woyke T."/>
        </authorList>
    </citation>
    <scope>NUCLEOTIDE SEQUENCE</scope>
    <source>
        <strain evidence="2">GVMAG-M-3300020192-26</strain>
    </source>
</reference>
<protein>
    <submittedName>
        <fullName evidence="2">Uncharacterized protein</fullName>
    </submittedName>
</protein>
<evidence type="ECO:0000256" key="1">
    <source>
        <dbReference type="SAM" id="Coils"/>
    </source>
</evidence>
<accession>A0A6C0C9B7</accession>
<name>A0A6C0C9B7_9ZZZZ</name>